<dbReference type="InterPro" id="IPR000333">
    <property type="entry name" value="TGFB_receptor"/>
</dbReference>
<evidence type="ECO:0000256" key="13">
    <source>
        <dbReference type="ARBA" id="ARBA00023170"/>
    </source>
</evidence>
<sequence length="115" mass="12107">DPGGCPTSPLVSLTGPQGSLRHFLGQHVGTWAGSVRLALSLARGLAFLHQELWRDGLYKPSVVHRDLSSQNVLVREDGTCAIGDFGLALALPPRAQDSASSRHSVAIRKVTGGQG</sequence>
<name>A0A7L3VJZ8_MOLAT</name>
<comment type="subcellular location">
    <subcellularLocation>
        <location evidence="1">Membrane</location>
        <topology evidence="1">Single-pass type I membrane protein</topology>
    </subcellularLocation>
</comment>
<dbReference type="SUPFAM" id="SSF56112">
    <property type="entry name" value="Protein kinase-like (PK-like)"/>
    <property type="match status" value="1"/>
</dbReference>
<keyword evidence="4" id="KW-0723">Serine/threonine-protein kinase</keyword>
<dbReference type="GO" id="GO:0005524">
    <property type="term" value="F:ATP binding"/>
    <property type="evidence" value="ECO:0007669"/>
    <property type="project" value="UniProtKB-KW"/>
</dbReference>
<dbReference type="AlphaFoldDB" id="A0A7L3VJZ8"/>
<dbReference type="InterPro" id="IPR011009">
    <property type="entry name" value="Kinase-like_dom_sf"/>
</dbReference>
<evidence type="ECO:0000256" key="2">
    <source>
        <dbReference type="ARBA" id="ARBA00009605"/>
    </source>
</evidence>
<evidence type="ECO:0000256" key="9">
    <source>
        <dbReference type="ARBA" id="ARBA00022777"/>
    </source>
</evidence>
<proteinExistence type="inferred from homology"/>
<evidence type="ECO:0000256" key="6">
    <source>
        <dbReference type="ARBA" id="ARBA00022692"/>
    </source>
</evidence>
<feature type="non-terminal residue" evidence="16">
    <location>
        <position position="1"/>
    </location>
</feature>
<dbReference type="GO" id="GO:0043235">
    <property type="term" value="C:receptor complex"/>
    <property type="evidence" value="ECO:0007669"/>
    <property type="project" value="TreeGrafter"/>
</dbReference>
<evidence type="ECO:0000256" key="5">
    <source>
        <dbReference type="ARBA" id="ARBA00022679"/>
    </source>
</evidence>
<keyword evidence="13" id="KW-0675">Receptor</keyword>
<evidence type="ECO:0000259" key="15">
    <source>
        <dbReference type="PROSITE" id="PS50011"/>
    </source>
</evidence>
<keyword evidence="9" id="KW-0418">Kinase</keyword>
<dbReference type="PANTHER" id="PTHR23255:SF49">
    <property type="entry name" value="ANTI-MUELLERIAN HORMONE TYPE-2 RECEPTOR"/>
    <property type="match status" value="1"/>
</dbReference>
<keyword evidence="11" id="KW-1133">Transmembrane helix</keyword>
<dbReference type="Pfam" id="PF07714">
    <property type="entry name" value="PK_Tyr_Ser-Thr"/>
    <property type="match status" value="1"/>
</dbReference>
<comment type="caution">
    <text evidence="16">The sequence shown here is derived from an EMBL/GenBank/DDBJ whole genome shotgun (WGS) entry which is preliminary data.</text>
</comment>
<evidence type="ECO:0000256" key="1">
    <source>
        <dbReference type="ARBA" id="ARBA00004479"/>
    </source>
</evidence>
<evidence type="ECO:0000256" key="11">
    <source>
        <dbReference type="ARBA" id="ARBA00022989"/>
    </source>
</evidence>
<dbReference type="GO" id="GO:0005886">
    <property type="term" value="C:plasma membrane"/>
    <property type="evidence" value="ECO:0007669"/>
    <property type="project" value="TreeGrafter"/>
</dbReference>
<evidence type="ECO:0000256" key="10">
    <source>
        <dbReference type="ARBA" id="ARBA00022840"/>
    </source>
</evidence>
<organism evidence="16 17">
    <name type="scientific">Molothrus ater</name>
    <name type="common">Brown-headed cowbird</name>
    <dbReference type="NCBI Taxonomy" id="84834"/>
    <lineage>
        <taxon>Eukaryota</taxon>
        <taxon>Metazoa</taxon>
        <taxon>Chordata</taxon>
        <taxon>Craniata</taxon>
        <taxon>Vertebrata</taxon>
        <taxon>Euteleostomi</taxon>
        <taxon>Archelosauria</taxon>
        <taxon>Archosauria</taxon>
        <taxon>Dinosauria</taxon>
        <taxon>Saurischia</taxon>
        <taxon>Theropoda</taxon>
        <taxon>Coelurosauria</taxon>
        <taxon>Aves</taxon>
        <taxon>Neognathae</taxon>
        <taxon>Neoaves</taxon>
        <taxon>Telluraves</taxon>
        <taxon>Australaves</taxon>
        <taxon>Passeriformes</taxon>
        <taxon>Passeroidea</taxon>
        <taxon>Icteridae</taxon>
        <taxon>Molothrus</taxon>
    </lineage>
</organism>
<dbReference type="GO" id="GO:0005024">
    <property type="term" value="F:transforming growth factor beta receptor activity"/>
    <property type="evidence" value="ECO:0007669"/>
    <property type="project" value="TreeGrafter"/>
</dbReference>
<dbReference type="PROSITE" id="PS00109">
    <property type="entry name" value="PROTEIN_KINASE_TYR"/>
    <property type="match status" value="1"/>
</dbReference>
<feature type="non-terminal residue" evidence="16">
    <location>
        <position position="115"/>
    </location>
</feature>
<gene>
    <name evidence="16" type="primary">Amhr2_0</name>
    <name evidence="16" type="ORF">MOLATE_R09527</name>
</gene>
<keyword evidence="7" id="KW-0732">Signal</keyword>
<feature type="region of interest" description="Disordered" evidence="14">
    <location>
        <begin position="96"/>
        <end position="115"/>
    </location>
</feature>
<dbReference type="InterPro" id="IPR008266">
    <property type="entry name" value="Tyr_kinase_AS"/>
</dbReference>
<keyword evidence="6" id="KW-0812">Transmembrane</keyword>
<dbReference type="EC" id="2.7.11.30" evidence="3"/>
<dbReference type="PANTHER" id="PTHR23255">
    <property type="entry name" value="TRANSFORMING GROWTH FACTOR-BETA RECEPTOR TYPE I AND II"/>
    <property type="match status" value="1"/>
</dbReference>
<keyword evidence="17" id="KW-1185">Reference proteome</keyword>
<accession>A0A7L3VJZ8</accession>
<dbReference type="Gene3D" id="1.10.510.10">
    <property type="entry name" value="Transferase(Phosphotransferase) domain 1"/>
    <property type="match status" value="1"/>
</dbReference>
<reference evidence="16 17" key="1">
    <citation type="submission" date="2019-09" db="EMBL/GenBank/DDBJ databases">
        <title>Bird 10,000 Genomes (B10K) Project - Family phase.</title>
        <authorList>
            <person name="Zhang G."/>
        </authorList>
    </citation>
    <scope>NUCLEOTIDE SEQUENCE [LARGE SCALE GENOMIC DNA]</scope>
    <source>
        <strain evidence="16">OUT-0049</strain>
        <tissue evidence="16">Muscle</tissue>
    </source>
</reference>
<keyword evidence="5" id="KW-0808">Transferase</keyword>
<feature type="domain" description="Protein kinase" evidence="15">
    <location>
        <begin position="1"/>
        <end position="115"/>
    </location>
</feature>
<evidence type="ECO:0000256" key="14">
    <source>
        <dbReference type="SAM" id="MobiDB-lite"/>
    </source>
</evidence>
<keyword evidence="10" id="KW-0067">ATP-binding</keyword>
<dbReference type="EMBL" id="VZUF01142935">
    <property type="protein sequence ID" value="NXV64313.1"/>
    <property type="molecule type" value="Genomic_DNA"/>
</dbReference>
<dbReference type="GO" id="GO:0030509">
    <property type="term" value="P:BMP signaling pathway"/>
    <property type="evidence" value="ECO:0007669"/>
    <property type="project" value="TreeGrafter"/>
</dbReference>
<protein>
    <recommendedName>
        <fullName evidence="3">receptor protein serine/threonine kinase</fullName>
        <ecNumber evidence="3">2.7.11.30</ecNumber>
    </recommendedName>
</protein>
<evidence type="ECO:0000256" key="7">
    <source>
        <dbReference type="ARBA" id="ARBA00022729"/>
    </source>
</evidence>
<evidence type="ECO:0000313" key="16">
    <source>
        <dbReference type="EMBL" id="NXV64313.1"/>
    </source>
</evidence>
<dbReference type="PROSITE" id="PS50011">
    <property type="entry name" value="PROTEIN_KINASE_DOM"/>
    <property type="match status" value="1"/>
</dbReference>
<evidence type="ECO:0000256" key="8">
    <source>
        <dbReference type="ARBA" id="ARBA00022741"/>
    </source>
</evidence>
<evidence type="ECO:0000256" key="12">
    <source>
        <dbReference type="ARBA" id="ARBA00023136"/>
    </source>
</evidence>
<dbReference type="InterPro" id="IPR000719">
    <property type="entry name" value="Prot_kinase_dom"/>
</dbReference>
<dbReference type="InterPro" id="IPR001245">
    <property type="entry name" value="Ser-Thr/Tyr_kinase_cat_dom"/>
</dbReference>
<keyword evidence="8" id="KW-0547">Nucleotide-binding</keyword>
<evidence type="ECO:0000313" key="17">
    <source>
        <dbReference type="Proteomes" id="UP000553862"/>
    </source>
</evidence>
<comment type="similarity">
    <text evidence="2">Belongs to the protein kinase superfamily. TKL Ser/Thr protein kinase family. TGFB receptor subfamily.</text>
</comment>
<evidence type="ECO:0000256" key="3">
    <source>
        <dbReference type="ARBA" id="ARBA00012401"/>
    </source>
</evidence>
<dbReference type="Proteomes" id="UP000553862">
    <property type="component" value="Unassembled WGS sequence"/>
</dbReference>
<evidence type="ECO:0000256" key="4">
    <source>
        <dbReference type="ARBA" id="ARBA00022527"/>
    </source>
</evidence>
<keyword evidence="12" id="KW-0472">Membrane</keyword>